<dbReference type="PANTHER" id="PTHR46297">
    <property type="entry name" value="ZINC FINGER CCCH-TYPE WITH G PATCH DOMAIN-CONTAINING PROTEIN"/>
    <property type="match status" value="1"/>
</dbReference>
<evidence type="ECO:0000313" key="7">
    <source>
        <dbReference type="EMBL" id="KAK4643316.1"/>
    </source>
</evidence>
<feature type="compositionally biased region" description="Pro residues" evidence="4">
    <location>
        <begin position="92"/>
        <end position="105"/>
    </location>
</feature>
<keyword evidence="3" id="KW-0175">Coiled coil</keyword>
<name>A0ABR0FH91_9PEZI</name>
<keyword evidence="2" id="KW-0539">Nucleus</keyword>
<keyword evidence="5" id="KW-0812">Transmembrane</keyword>
<feature type="coiled-coil region" evidence="3">
    <location>
        <begin position="29"/>
        <end position="56"/>
    </location>
</feature>
<dbReference type="InterPro" id="IPR002999">
    <property type="entry name" value="Tudor"/>
</dbReference>
<protein>
    <recommendedName>
        <fullName evidence="6">Tudor domain-containing protein</fullName>
    </recommendedName>
</protein>
<dbReference type="GeneID" id="87898684"/>
<comment type="caution">
    <text evidence="7">The sequence shown here is derived from an EMBL/GenBank/DDBJ whole genome shotgun (WGS) entry which is preliminary data.</text>
</comment>
<dbReference type="Proteomes" id="UP001322138">
    <property type="component" value="Unassembled WGS sequence"/>
</dbReference>
<evidence type="ECO:0000313" key="8">
    <source>
        <dbReference type="Proteomes" id="UP001322138"/>
    </source>
</evidence>
<evidence type="ECO:0000256" key="5">
    <source>
        <dbReference type="SAM" id="Phobius"/>
    </source>
</evidence>
<evidence type="ECO:0000259" key="6">
    <source>
        <dbReference type="SMART" id="SM00333"/>
    </source>
</evidence>
<feature type="compositionally biased region" description="Basic and acidic residues" evidence="4">
    <location>
        <begin position="106"/>
        <end position="116"/>
    </location>
</feature>
<dbReference type="Pfam" id="PF18115">
    <property type="entry name" value="Tudor_3"/>
    <property type="match status" value="1"/>
</dbReference>
<feature type="region of interest" description="Disordered" evidence="4">
    <location>
        <begin position="190"/>
        <end position="234"/>
    </location>
</feature>
<sequence length="454" mass="49959">MSITRPANFSTVILRHDCKVSIDFGSSHVQNTVNMSAELEAERQEYENQLELVVTSLKDDPDNAELQTLKGDLEGMIQMINDSIAELKPKSAPAPPKRQASPPPAPKEKWSRENHPAFKKAGPEAAEEKESDVVVNYQVNDTVMAKWATGDKGFYPARITSVTGSKTAPIYTVKFKSYDTVETLRAKDIKPMPAQKRKADGISTAPTAGPSSSSSTPAYGSGSATPTVNNGIVKSAPADMYPQAQAAAENNPDEKPKPKFKKIKATKELEAGKNKWQEFTQKGKFGKAAKKESMFRTPEGVKGRGIRVYWLWPDHAQRPYPQSAHLPTQRRSGLSNSSKESWTNLGCFLLSEPFSGPPWETIHSRPGVHSGIIIRHIISKEDMTASVGINWLRSLGGNLAFMVLLSFARVAPWFALLLILFLILRRRWMANSGAPQYVTKPATSPIEAQLADLC</sequence>
<feature type="region of interest" description="Disordered" evidence="4">
    <location>
        <begin position="88"/>
        <end position="130"/>
    </location>
</feature>
<evidence type="ECO:0000256" key="2">
    <source>
        <dbReference type="ARBA" id="ARBA00023242"/>
    </source>
</evidence>
<evidence type="ECO:0000256" key="1">
    <source>
        <dbReference type="ARBA" id="ARBA00004123"/>
    </source>
</evidence>
<dbReference type="RefSeq" id="XP_062732292.1">
    <property type="nucleotide sequence ID" value="XM_062879202.1"/>
</dbReference>
<dbReference type="EMBL" id="JAFFGZ010000006">
    <property type="protein sequence ID" value="KAK4643316.1"/>
    <property type="molecule type" value="Genomic_DNA"/>
</dbReference>
<proteinExistence type="predicted"/>
<comment type="subcellular location">
    <subcellularLocation>
        <location evidence="1">Nucleus</location>
    </subcellularLocation>
</comment>
<organism evidence="7 8">
    <name type="scientific">Podospora bellae-mahoneyi</name>
    <dbReference type="NCBI Taxonomy" id="2093777"/>
    <lineage>
        <taxon>Eukaryota</taxon>
        <taxon>Fungi</taxon>
        <taxon>Dikarya</taxon>
        <taxon>Ascomycota</taxon>
        <taxon>Pezizomycotina</taxon>
        <taxon>Sordariomycetes</taxon>
        <taxon>Sordariomycetidae</taxon>
        <taxon>Sordariales</taxon>
        <taxon>Podosporaceae</taxon>
        <taxon>Podospora</taxon>
    </lineage>
</organism>
<feature type="compositionally biased region" description="Low complexity" evidence="4">
    <location>
        <begin position="203"/>
        <end position="225"/>
    </location>
</feature>
<feature type="transmembrane region" description="Helical" evidence="5">
    <location>
        <begin position="399"/>
        <end position="424"/>
    </location>
</feature>
<dbReference type="CDD" id="cd20446">
    <property type="entry name" value="Tudor_SpSPF30-like"/>
    <property type="match status" value="1"/>
</dbReference>
<accession>A0ABR0FH91</accession>
<keyword evidence="5" id="KW-0472">Membrane</keyword>
<dbReference type="SMART" id="SM00333">
    <property type="entry name" value="TUDOR"/>
    <property type="match status" value="1"/>
</dbReference>
<feature type="domain" description="Tudor" evidence="6">
    <location>
        <begin position="135"/>
        <end position="197"/>
    </location>
</feature>
<reference evidence="7 8" key="1">
    <citation type="journal article" date="2023" name="bioRxiv">
        <title>High-quality genome assemblies of four members of thePodospora anserinaspecies complex.</title>
        <authorList>
            <person name="Ament-Velasquez S.L."/>
            <person name="Vogan A.A."/>
            <person name="Wallerman O."/>
            <person name="Hartmann F."/>
            <person name="Gautier V."/>
            <person name="Silar P."/>
            <person name="Giraud T."/>
            <person name="Johannesson H."/>
        </authorList>
    </citation>
    <scope>NUCLEOTIDE SEQUENCE [LARGE SCALE GENOMIC DNA]</scope>
    <source>
        <strain evidence="7 8">CBS 112042</strain>
    </source>
</reference>
<dbReference type="PANTHER" id="PTHR46297:SF2">
    <property type="entry name" value="TUDOR DOMAIN-CONTAINING PROTEIN"/>
    <property type="match status" value="1"/>
</dbReference>
<evidence type="ECO:0000256" key="4">
    <source>
        <dbReference type="SAM" id="MobiDB-lite"/>
    </source>
</evidence>
<evidence type="ECO:0000256" key="3">
    <source>
        <dbReference type="SAM" id="Coils"/>
    </source>
</evidence>
<keyword evidence="8" id="KW-1185">Reference proteome</keyword>
<dbReference type="SUPFAM" id="SSF63748">
    <property type="entry name" value="Tudor/PWWP/MBT"/>
    <property type="match status" value="1"/>
</dbReference>
<keyword evidence="5" id="KW-1133">Transmembrane helix</keyword>
<dbReference type="InterPro" id="IPR041297">
    <property type="entry name" value="Crb2_Tudor"/>
</dbReference>
<dbReference type="Gene3D" id="2.30.30.140">
    <property type="match status" value="1"/>
</dbReference>
<gene>
    <name evidence="7" type="ORF">QC761_409270</name>
</gene>